<sequence length="85" mass="10063">MLVKCIYPFFDLKEDIKREIGETFDVTLERYEEILSKGSFIEKAEEEIQKDLTKDEIKKLLEEKNIEYNKSATKNELKEILDGSK</sequence>
<protein>
    <recommendedName>
        <fullName evidence="3">HeH/LEM domain-containing protein</fullName>
    </recommendedName>
</protein>
<accession>A0A133PS60</accession>
<dbReference type="InterPro" id="IPR036361">
    <property type="entry name" value="SAP_dom_sf"/>
</dbReference>
<organism evidence="1">
    <name type="scientific">Peptoniphilus harei</name>
    <dbReference type="NCBI Taxonomy" id="54005"/>
    <lineage>
        <taxon>Bacteria</taxon>
        <taxon>Bacillati</taxon>
        <taxon>Bacillota</taxon>
        <taxon>Tissierellia</taxon>
        <taxon>Tissierellales</taxon>
        <taxon>Peptoniphilaceae</taxon>
        <taxon>Peptoniphilus</taxon>
    </lineage>
</organism>
<dbReference type="EMBL" id="LRQE01000004">
    <property type="protein sequence ID" value="KXA31645.1"/>
    <property type="molecule type" value="Genomic_DNA"/>
</dbReference>
<dbReference type="RefSeq" id="WP_060799518.1">
    <property type="nucleotide sequence ID" value="NZ_KQ957086.1"/>
</dbReference>
<proteinExistence type="predicted"/>
<name>A0A133PS60_9FIRM</name>
<comment type="caution">
    <text evidence="1">The sequence shown here is derived from an EMBL/GenBank/DDBJ whole genome shotgun (WGS) entry which is preliminary data.</text>
</comment>
<evidence type="ECO:0000313" key="1">
    <source>
        <dbReference type="EMBL" id="KXA31645.1"/>
    </source>
</evidence>
<dbReference type="Proteomes" id="UP000070174">
    <property type="component" value="Unassembled WGS sequence"/>
</dbReference>
<gene>
    <name evidence="1" type="ORF">HMPREF3229_00173</name>
</gene>
<evidence type="ECO:0000313" key="2">
    <source>
        <dbReference type="Proteomes" id="UP000070174"/>
    </source>
</evidence>
<dbReference type="PATRIC" id="fig|54005.3.peg.171"/>
<dbReference type="AlphaFoldDB" id="A0A133PS60"/>
<reference evidence="1 2" key="1">
    <citation type="submission" date="2016-01" db="EMBL/GenBank/DDBJ databases">
        <authorList>
            <person name="Oliw E.H."/>
        </authorList>
    </citation>
    <scope>NUCLEOTIDE SEQUENCE [LARGE SCALE GENOMIC DNA]</scope>
    <source>
        <strain evidence="1 2">CMW7756A</strain>
    </source>
</reference>
<dbReference type="Gene3D" id="1.10.720.30">
    <property type="entry name" value="SAP domain"/>
    <property type="match status" value="1"/>
</dbReference>
<evidence type="ECO:0008006" key="3">
    <source>
        <dbReference type="Google" id="ProtNLM"/>
    </source>
</evidence>